<dbReference type="PANTHER" id="PTHR35128">
    <property type="entry name" value="SECRETION-REGULATING GUANINE NUCLEOTIDE EXCHANGE FACTOR"/>
    <property type="match status" value="1"/>
</dbReference>
<accession>A0A1S4D289</accession>
<keyword evidence="2" id="KW-1185">Reference proteome</keyword>
<proteinExistence type="predicted"/>
<feature type="transmembrane region" description="Helical" evidence="1">
    <location>
        <begin position="30"/>
        <end position="50"/>
    </location>
</feature>
<dbReference type="RefSeq" id="XP_016507545.1">
    <property type="nucleotide sequence ID" value="XM_016652059.1"/>
</dbReference>
<dbReference type="STRING" id="4097.A0A1S4D289"/>
<protein>
    <submittedName>
        <fullName evidence="3">Uncharacterized protein LOC107825230 isoform X1</fullName>
    </submittedName>
    <submittedName>
        <fullName evidence="3">Uncharacterized protein isoform X1</fullName>
    </submittedName>
</protein>
<evidence type="ECO:0000256" key="1">
    <source>
        <dbReference type="SAM" id="Phobius"/>
    </source>
</evidence>
<dbReference type="KEGG" id="nta:107825230"/>
<keyword evidence="1" id="KW-0472">Membrane</keyword>
<reference evidence="3" key="2">
    <citation type="submission" date="2025-08" db="UniProtKB">
        <authorList>
            <consortium name="RefSeq"/>
        </authorList>
    </citation>
    <scope>IDENTIFICATION</scope>
    <source>
        <tissue evidence="3">Leaf</tissue>
    </source>
</reference>
<dbReference type="GeneID" id="107825230"/>
<evidence type="ECO:0000313" key="3">
    <source>
        <dbReference type="RefSeq" id="XP_016507545.1"/>
    </source>
</evidence>
<gene>
    <name evidence="3" type="primary">LOC107825230</name>
</gene>
<dbReference type="Proteomes" id="UP000790787">
    <property type="component" value="Chromosome 2"/>
</dbReference>
<dbReference type="PANTHER" id="PTHR35128:SF1">
    <property type="entry name" value="SECRETION-REGULATING GUANINE NUCLEOTIDE EXCHANGE FACTOR"/>
    <property type="match status" value="1"/>
</dbReference>
<organism evidence="2 3">
    <name type="scientific">Nicotiana tabacum</name>
    <name type="common">Common tobacco</name>
    <dbReference type="NCBI Taxonomy" id="4097"/>
    <lineage>
        <taxon>Eukaryota</taxon>
        <taxon>Viridiplantae</taxon>
        <taxon>Streptophyta</taxon>
        <taxon>Embryophyta</taxon>
        <taxon>Tracheophyta</taxon>
        <taxon>Spermatophyta</taxon>
        <taxon>Magnoliopsida</taxon>
        <taxon>eudicotyledons</taxon>
        <taxon>Gunneridae</taxon>
        <taxon>Pentapetalae</taxon>
        <taxon>asterids</taxon>
        <taxon>lamiids</taxon>
        <taxon>Solanales</taxon>
        <taxon>Solanaceae</taxon>
        <taxon>Nicotianoideae</taxon>
        <taxon>Nicotianeae</taxon>
        <taxon>Nicotiana</taxon>
    </lineage>
</organism>
<evidence type="ECO:0000313" key="2">
    <source>
        <dbReference type="Proteomes" id="UP000790787"/>
    </source>
</evidence>
<dbReference type="OrthoDB" id="10022521at2759"/>
<dbReference type="PaxDb" id="4097-A0A1S4D289"/>
<reference evidence="2" key="1">
    <citation type="journal article" date="2014" name="Nat. Commun.">
        <title>The tobacco genome sequence and its comparison with those of tomato and potato.</title>
        <authorList>
            <person name="Sierro N."/>
            <person name="Battey J.N."/>
            <person name="Ouadi S."/>
            <person name="Bakaher N."/>
            <person name="Bovet L."/>
            <person name="Willig A."/>
            <person name="Goepfert S."/>
            <person name="Peitsch M.C."/>
            <person name="Ivanov N.V."/>
        </authorList>
    </citation>
    <scope>NUCLEOTIDE SEQUENCE [LARGE SCALE GENOMIC DNA]</scope>
</reference>
<dbReference type="SUPFAM" id="SSF53474">
    <property type="entry name" value="alpha/beta-Hydrolases"/>
    <property type="match status" value="1"/>
</dbReference>
<dbReference type="RefSeq" id="XP_016507545.1">
    <property type="nucleotide sequence ID" value="XM_016652059.2"/>
</dbReference>
<sequence length="360" mass="41025">MYDSIVLIIFPGMLKRGNRMLKQQNNAQHLRRPVITTFLILICVLVLILYRETGERSDSSSGLLIQNWNSFSSSVKLDPTVEFRNGTDLIWQIPNSPKAILFLAHGCNGKAANFWDRSPMCPNCAGLPEERLIVLNALARRFAVLAVTSAGRCWSFEEERLIVKDIIEWWIMKQKLLNLPLVALGASSGGYFVSSLATDLRFSSIAIMIAEGLFGQMDIPKNYSPTLFVHMPKDERRRRRIQRYLTLLKGKGIDVAEVKCMEFALSSNLLADRIPGLDLATSEKLYSLFQQKGFIDTKGFMRNDGRAIQWKAALKEREIILPDKSIANHIQEEMNLAFAYHEMTSLQSEQIFNWFETHMS</sequence>
<dbReference type="InterPro" id="IPR029058">
    <property type="entry name" value="AB_hydrolase_fold"/>
</dbReference>
<dbReference type="AlphaFoldDB" id="A0A1S4D289"/>
<name>A0A1S4D289_TOBAC</name>
<dbReference type="Gene3D" id="3.40.50.1820">
    <property type="entry name" value="alpha/beta hydrolase"/>
    <property type="match status" value="1"/>
</dbReference>
<keyword evidence="1" id="KW-1133">Transmembrane helix</keyword>
<keyword evidence="1" id="KW-0812">Transmembrane</keyword>